<proteinExistence type="predicted"/>
<name>A0ABU7UP72_9CLOT</name>
<gene>
    <name evidence="1" type="ORF">SJI18_07510</name>
</gene>
<dbReference type="EMBL" id="JAZHFS010000005">
    <property type="protein sequence ID" value="MEF2112148.1"/>
    <property type="molecule type" value="Genomic_DNA"/>
</dbReference>
<organism evidence="1 2">
    <name type="scientific">Clostridium frigoriphilum</name>
    <dbReference type="NCBI Taxonomy" id="443253"/>
    <lineage>
        <taxon>Bacteria</taxon>
        <taxon>Bacillati</taxon>
        <taxon>Bacillota</taxon>
        <taxon>Clostridia</taxon>
        <taxon>Eubacteriales</taxon>
        <taxon>Clostridiaceae</taxon>
        <taxon>Clostridium</taxon>
    </lineage>
</organism>
<keyword evidence="2" id="KW-1185">Reference proteome</keyword>
<sequence length="46" mass="5734">MNKDVNHHHRTGVAYSNYRKYRKKNVIIFKNKLLNWNVKWTIFIED</sequence>
<comment type="caution">
    <text evidence="1">The sequence shown here is derived from an EMBL/GenBank/DDBJ whole genome shotgun (WGS) entry which is preliminary data.</text>
</comment>
<reference evidence="1 2" key="1">
    <citation type="submission" date="2023-11" db="EMBL/GenBank/DDBJ databases">
        <title>Draft genome sequence of a psychrophilic Clostridium strain from permafrost water brine.</title>
        <authorList>
            <person name="Shcherbakova V.A."/>
            <person name="Trubitsyn V.E."/>
            <person name="Zakharyuk A.G."/>
        </authorList>
    </citation>
    <scope>NUCLEOTIDE SEQUENCE [LARGE SCALE GENOMIC DNA]</scope>
    <source>
        <strain evidence="1 2">14F</strain>
    </source>
</reference>
<dbReference type="Proteomes" id="UP001498469">
    <property type="component" value="Unassembled WGS sequence"/>
</dbReference>
<dbReference type="RefSeq" id="WP_216246534.1">
    <property type="nucleotide sequence ID" value="NZ_JAZHFS010000005.1"/>
</dbReference>
<protein>
    <submittedName>
        <fullName evidence="1">Uncharacterized protein</fullName>
    </submittedName>
</protein>
<evidence type="ECO:0000313" key="1">
    <source>
        <dbReference type="EMBL" id="MEF2112148.1"/>
    </source>
</evidence>
<evidence type="ECO:0000313" key="2">
    <source>
        <dbReference type="Proteomes" id="UP001498469"/>
    </source>
</evidence>
<accession>A0ABU7UP72</accession>